<evidence type="ECO:0000256" key="2">
    <source>
        <dbReference type="ARBA" id="ARBA00006677"/>
    </source>
</evidence>
<dbReference type="GO" id="GO:1902983">
    <property type="term" value="P:DNA strand elongation involved in mitotic DNA replication"/>
    <property type="evidence" value="ECO:0007669"/>
    <property type="project" value="TreeGrafter"/>
</dbReference>
<keyword evidence="3" id="KW-0235">DNA replication</keyword>
<organism evidence="7 8">
    <name type="scientific">Porphyridium purpureum</name>
    <name type="common">Red alga</name>
    <name type="synonym">Porphyridium cruentum</name>
    <dbReference type="NCBI Taxonomy" id="35688"/>
    <lineage>
        <taxon>Eukaryota</taxon>
        <taxon>Rhodophyta</taxon>
        <taxon>Bangiophyceae</taxon>
        <taxon>Porphyridiales</taxon>
        <taxon>Porphyridiaceae</taxon>
        <taxon>Porphyridium</taxon>
    </lineage>
</organism>
<evidence type="ECO:0000256" key="4">
    <source>
        <dbReference type="ARBA" id="ARBA00023242"/>
    </source>
</evidence>
<dbReference type="SUPFAM" id="SSF158573">
    <property type="entry name" value="GINS helical bundle-like"/>
    <property type="match status" value="1"/>
</dbReference>
<dbReference type="OrthoDB" id="10252587at2759"/>
<dbReference type="Gene3D" id="1.20.58.1030">
    <property type="match status" value="1"/>
</dbReference>
<dbReference type="EMBL" id="VRMN01000001">
    <property type="protein sequence ID" value="KAA8499698.1"/>
    <property type="molecule type" value="Genomic_DNA"/>
</dbReference>
<dbReference type="AlphaFoldDB" id="A0A5J4Z973"/>
<dbReference type="OMA" id="MFCEKAT"/>
<dbReference type="InterPro" id="IPR056783">
    <property type="entry name" value="PSF1_C"/>
</dbReference>
<gene>
    <name evidence="7" type="ORF">FVE85_7283</name>
</gene>
<dbReference type="InterPro" id="IPR021151">
    <property type="entry name" value="GINS_A"/>
</dbReference>
<dbReference type="GO" id="GO:0000811">
    <property type="term" value="C:GINS complex"/>
    <property type="evidence" value="ECO:0007669"/>
    <property type="project" value="InterPro"/>
</dbReference>
<dbReference type="Pfam" id="PF24997">
    <property type="entry name" value="PSF1_C"/>
    <property type="match status" value="1"/>
</dbReference>
<comment type="similarity">
    <text evidence="2">Belongs to the GINS1/PSF1 family.</text>
</comment>
<feature type="domain" description="GINS subunit" evidence="5">
    <location>
        <begin position="71"/>
        <end position="132"/>
    </location>
</feature>
<dbReference type="Pfam" id="PF05916">
    <property type="entry name" value="Sld5"/>
    <property type="match status" value="1"/>
</dbReference>
<evidence type="ECO:0000259" key="6">
    <source>
        <dbReference type="Pfam" id="PF24997"/>
    </source>
</evidence>
<keyword evidence="8" id="KW-1185">Reference proteome</keyword>
<comment type="subcellular location">
    <subcellularLocation>
        <location evidence="1">Nucleus</location>
    </subcellularLocation>
</comment>
<reference evidence="8" key="1">
    <citation type="journal article" date="2019" name="Nat. Commun.">
        <title>Expansion of phycobilisome linker gene families in mesophilic red algae.</title>
        <authorList>
            <person name="Lee J."/>
            <person name="Kim D."/>
            <person name="Bhattacharya D."/>
            <person name="Yoon H.S."/>
        </authorList>
    </citation>
    <scope>NUCLEOTIDE SEQUENCE [LARGE SCALE GENOMIC DNA]</scope>
    <source>
        <strain evidence="8">CCMP 1328</strain>
    </source>
</reference>
<evidence type="ECO:0000313" key="7">
    <source>
        <dbReference type="EMBL" id="KAA8499698.1"/>
    </source>
</evidence>
<comment type="caution">
    <text evidence="7">The sequence shown here is derived from an EMBL/GenBank/DDBJ whole genome shotgun (WGS) entry which is preliminary data.</text>
</comment>
<dbReference type="InterPro" id="IPR036224">
    <property type="entry name" value="GINS_bundle-like_dom_sf"/>
</dbReference>
<proteinExistence type="inferred from homology"/>
<evidence type="ECO:0000256" key="1">
    <source>
        <dbReference type="ARBA" id="ARBA00004123"/>
    </source>
</evidence>
<dbReference type="PANTHER" id="PTHR12914:SF2">
    <property type="entry name" value="DNA REPLICATION COMPLEX GINS PROTEIN PSF1"/>
    <property type="match status" value="1"/>
</dbReference>
<dbReference type="Proteomes" id="UP000324585">
    <property type="component" value="Unassembled WGS sequence"/>
</dbReference>
<accession>A0A5J4Z973</accession>
<name>A0A5J4Z973_PORPP</name>
<dbReference type="PANTHER" id="PTHR12914">
    <property type="entry name" value="PARTNER OF SLD5"/>
    <property type="match status" value="1"/>
</dbReference>
<dbReference type="InterPro" id="IPR005339">
    <property type="entry name" value="GINS_Psf1"/>
</dbReference>
<sequence length="199" mass="22491">MHGQRAFELVQQLRMSVGLPGYDEAGLKEVASEMRDLHGVLVESMQQMQRRVQHGEALDEAQVRAIQCSTVVHLRSVQRNKRCALAYLVNRARRIQMQRWELGATAAARSDSCMSAQEADFLRKYSDILGEYCDAVQLDVTAEIQPPSDLLIEVRVQEDLGTVQTEDGAMHLRRGTSLYVKRGDVEHLIRQGSLEQVQN</sequence>
<dbReference type="CDD" id="cd11710">
    <property type="entry name" value="GINS_A_psf1"/>
    <property type="match status" value="1"/>
</dbReference>
<dbReference type="CDD" id="cd21696">
    <property type="entry name" value="GINS_B_Psf1"/>
    <property type="match status" value="1"/>
</dbReference>
<protein>
    <submittedName>
        <fullName evidence="7">DNA replication complex GINS protein PSF1</fullName>
    </submittedName>
</protein>
<keyword evidence="4" id="KW-0539">Nucleus</keyword>
<evidence type="ECO:0000259" key="5">
    <source>
        <dbReference type="Pfam" id="PF05916"/>
    </source>
</evidence>
<evidence type="ECO:0000313" key="8">
    <source>
        <dbReference type="Proteomes" id="UP000324585"/>
    </source>
</evidence>
<evidence type="ECO:0000256" key="3">
    <source>
        <dbReference type="ARBA" id="ARBA00022705"/>
    </source>
</evidence>
<feature type="domain" description="DNA replication complex GINS protein PSF1 C-terminal" evidence="6">
    <location>
        <begin position="149"/>
        <end position="197"/>
    </location>
</feature>